<dbReference type="RefSeq" id="WP_073909240.1">
    <property type="nucleotide sequence ID" value="NZ_AP027452.1"/>
</dbReference>
<dbReference type="AlphaFoldDB" id="A0AAI8TTV7"/>
<sequence length="153" mass="17087">MINDNRLNRSVAEGLMSLADVLIPGQEPWPAPSSTALVDYLVEAVRIPEDQLELETLHVAWVKSSLDSPIEAARGVERMIPSAFALFRQICYLGYYAQPEVVRVLQSELDCDYHSPPQPQGYVMDLDEVIVPPRIGHYTPTSQVRSVHLETAS</sequence>
<reference evidence="1" key="1">
    <citation type="submission" date="2023-03" db="EMBL/GenBank/DDBJ databases">
        <title>Draft genome sequence of a Mycolicibacterium mageritense strain H4_3_1 isolated from a hybrid biological-inorganic system reactor.</title>
        <authorList>
            <person name="Feng X."/>
            <person name="Kazama D."/>
            <person name="Sato K."/>
            <person name="Kobayashi H."/>
        </authorList>
    </citation>
    <scope>NUCLEOTIDE SEQUENCE</scope>
    <source>
        <strain evidence="1">H4_3_1</strain>
    </source>
</reference>
<protein>
    <submittedName>
        <fullName evidence="1">Uncharacterized protein</fullName>
    </submittedName>
</protein>
<evidence type="ECO:0000313" key="1">
    <source>
        <dbReference type="EMBL" id="BDY28741.1"/>
    </source>
</evidence>
<proteinExistence type="predicted"/>
<name>A0AAI8TTV7_MYCME</name>
<organism evidence="1 2">
    <name type="scientific">Mycolicibacterium mageritense</name>
    <name type="common">Mycobacterium mageritense</name>
    <dbReference type="NCBI Taxonomy" id="53462"/>
    <lineage>
        <taxon>Bacteria</taxon>
        <taxon>Bacillati</taxon>
        <taxon>Actinomycetota</taxon>
        <taxon>Actinomycetes</taxon>
        <taxon>Mycobacteriales</taxon>
        <taxon>Mycobacteriaceae</taxon>
        <taxon>Mycolicibacterium</taxon>
    </lineage>
</organism>
<gene>
    <name evidence="1" type="ORF">hbim_02676</name>
</gene>
<dbReference type="EMBL" id="AP027452">
    <property type="protein sequence ID" value="BDY28741.1"/>
    <property type="molecule type" value="Genomic_DNA"/>
</dbReference>
<accession>A0AAI8TTV7</accession>
<dbReference type="Proteomes" id="UP001241092">
    <property type="component" value="Chromosome"/>
</dbReference>
<evidence type="ECO:0000313" key="2">
    <source>
        <dbReference type="Proteomes" id="UP001241092"/>
    </source>
</evidence>